<evidence type="ECO:0000313" key="10">
    <source>
        <dbReference type="EMBL" id="SQH25022.1"/>
    </source>
</evidence>
<dbReference type="PANTHER" id="PTHR11645:SF0">
    <property type="entry name" value="PYRROLINE-5-CARBOXYLATE REDUCTASE 3"/>
    <property type="match status" value="1"/>
</dbReference>
<dbReference type="Gene3D" id="3.40.50.720">
    <property type="entry name" value="NAD(P)-binding Rossmann-like Domain"/>
    <property type="match status" value="1"/>
</dbReference>
<evidence type="ECO:0000256" key="3">
    <source>
        <dbReference type="ARBA" id="ARBA00023002"/>
    </source>
</evidence>
<dbReference type="InterPro" id="IPR028939">
    <property type="entry name" value="P5C_Rdtase_cat_N"/>
</dbReference>
<evidence type="ECO:0000256" key="6">
    <source>
        <dbReference type="PIRSR" id="PIRSR000193-1"/>
    </source>
</evidence>
<dbReference type="GO" id="GO:0005737">
    <property type="term" value="C:cytoplasm"/>
    <property type="evidence" value="ECO:0007669"/>
    <property type="project" value="UniProtKB-SubCell"/>
</dbReference>
<dbReference type="Proteomes" id="UP000248598">
    <property type="component" value="Chromosome 1"/>
</dbReference>
<dbReference type="RefSeq" id="WP_003785917.1">
    <property type="nucleotide sequence ID" value="NZ_CP091518.1"/>
</dbReference>
<sequence length="264" mass="27629">MTIYFLGGGNMAAAIVAGLCQAERTTEIHVANRGAEKRAALAAKYGVSVSEKLPMLTKNDVLILAVKPQDMQAACENVASNGALVISLAAGLSLVTLSRYLGGTQRMIRAMPNTPAQIGLGVTGLFAASAVNEADKHIAQAIFATSGSTVWLNDEAQMHAITAVSGSGSAYVFYLMNALQQAALDLGFDAEQARTLSLQTFKGAVALAEHTGEELRVLQDKVTSKGGTTFAALTHFNEQQVAQHIGAGVQAACARSQELAKMFE</sequence>
<comment type="function">
    <text evidence="4">Catalyzes the reduction of 1-pyrroline-5-carboxylate (PCA) to L-proline.</text>
</comment>
<comment type="subcellular location">
    <subcellularLocation>
        <location evidence="4">Cytoplasm</location>
    </subcellularLocation>
</comment>
<evidence type="ECO:0000313" key="11">
    <source>
        <dbReference type="Proteomes" id="UP000248598"/>
    </source>
</evidence>
<dbReference type="GeneID" id="93262504"/>
<dbReference type="InterPro" id="IPR000304">
    <property type="entry name" value="Pyrroline-COOH_reductase"/>
</dbReference>
<comment type="catalytic activity">
    <reaction evidence="4 7">
        <text>L-proline + NADP(+) = (S)-1-pyrroline-5-carboxylate + NADPH + 2 H(+)</text>
        <dbReference type="Rhea" id="RHEA:14109"/>
        <dbReference type="ChEBI" id="CHEBI:15378"/>
        <dbReference type="ChEBI" id="CHEBI:17388"/>
        <dbReference type="ChEBI" id="CHEBI:57783"/>
        <dbReference type="ChEBI" id="CHEBI:58349"/>
        <dbReference type="ChEBI" id="CHEBI:60039"/>
        <dbReference type="EC" id="1.5.1.2"/>
    </reaction>
</comment>
<gene>
    <name evidence="4 10" type="primary">proC</name>
    <name evidence="10" type="ORF">NCTC10529_01217</name>
</gene>
<proteinExistence type="inferred from homology"/>
<evidence type="ECO:0000259" key="8">
    <source>
        <dbReference type="Pfam" id="PF03807"/>
    </source>
</evidence>
<keyword evidence="3 4" id="KW-0560">Oxidoreductase</keyword>
<reference evidence="10 11" key="1">
    <citation type="submission" date="2018-06" db="EMBL/GenBank/DDBJ databases">
        <authorList>
            <consortium name="Pathogen Informatics"/>
            <person name="Doyle S."/>
        </authorList>
    </citation>
    <scope>NUCLEOTIDE SEQUENCE [LARGE SCALE GENOMIC DNA]</scope>
    <source>
        <strain evidence="10 11">NCTC10529</strain>
    </source>
</reference>
<evidence type="ECO:0000256" key="5">
    <source>
        <dbReference type="NCBIfam" id="TIGR00112"/>
    </source>
</evidence>
<dbReference type="Pfam" id="PF14748">
    <property type="entry name" value="P5CR_dimer"/>
    <property type="match status" value="1"/>
</dbReference>
<keyword evidence="4 7" id="KW-0641">Proline biosynthesis</keyword>
<organism evidence="10 11">
    <name type="scientific">Kingella kingae</name>
    <dbReference type="NCBI Taxonomy" id="504"/>
    <lineage>
        <taxon>Bacteria</taxon>
        <taxon>Pseudomonadati</taxon>
        <taxon>Pseudomonadota</taxon>
        <taxon>Betaproteobacteria</taxon>
        <taxon>Neisseriales</taxon>
        <taxon>Neisseriaceae</taxon>
        <taxon>Kingella</taxon>
    </lineage>
</organism>
<name>A0AAX2J4H6_KINKI</name>
<dbReference type="FunFam" id="1.10.3730.10:FF:000001">
    <property type="entry name" value="Pyrroline-5-carboxylate reductase"/>
    <property type="match status" value="1"/>
</dbReference>
<dbReference type="EMBL" id="LS483426">
    <property type="protein sequence ID" value="SQH25022.1"/>
    <property type="molecule type" value="Genomic_DNA"/>
</dbReference>
<dbReference type="GO" id="GO:0004735">
    <property type="term" value="F:pyrroline-5-carboxylate reductase activity"/>
    <property type="evidence" value="ECO:0007669"/>
    <property type="project" value="UniProtKB-UniRule"/>
</dbReference>
<comment type="pathway">
    <text evidence="4 7">Amino-acid biosynthesis; L-proline biosynthesis; L-proline from L-glutamate 5-semialdehyde: step 1/1.</text>
</comment>
<dbReference type="PANTHER" id="PTHR11645">
    <property type="entry name" value="PYRROLINE-5-CARBOXYLATE REDUCTASE"/>
    <property type="match status" value="1"/>
</dbReference>
<dbReference type="AlphaFoldDB" id="A0AAX2J4H6"/>
<keyword evidence="2 4" id="KW-0521">NADP</keyword>
<dbReference type="Gene3D" id="1.10.3730.10">
    <property type="entry name" value="ProC C-terminal domain-like"/>
    <property type="match status" value="1"/>
</dbReference>
<accession>A0AAX2J4H6</accession>
<keyword evidence="4" id="KW-0963">Cytoplasm</keyword>
<feature type="binding site" evidence="6">
    <location>
        <begin position="6"/>
        <end position="11"/>
    </location>
    <ligand>
        <name>NADP(+)</name>
        <dbReference type="ChEBI" id="CHEBI:58349"/>
    </ligand>
</feature>
<dbReference type="EC" id="1.5.1.2" evidence="4 5"/>
<evidence type="ECO:0000259" key="9">
    <source>
        <dbReference type="Pfam" id="PF14748"/>
    </source>
</evidence>
<dbReference type="SUPFAM" id="SSF48179">
    <property type="entry name" value="6-phosphogluconate dehydrogenase C-terminal domain-like"/>
    <property type="match status" value="1"/>
</dbReference>
<evidence type="ECO:0000256" key="2">
    <source>
        <dbReference type="ARBA" id="ARBA00022857"/>
    </source>
</evidence>
<protein>
    <recommendedName>
        <fullName evidence="4 5">Pyrroline-5-carboxylate reductase</fullName>
        <shortName evidence="4">P5C reductase</shortName>
        <shortName evidence="4">P5CR</shortName>
        <ecNumber evidence="4 5">1.5.1.2</ecNumber>
    </recommendedName>
    <alternativeName>
        <fullName evidence="4">PCA reductase</fullName>
    </alternativeName>
</protein>
<dbReference type="GO" id="GO:0055129">
    <property type="term" value="P:L-proline biosynthetic process"/>
    <property type="evidence" value="ECO:0007669"/>
    <property type="project" value="UniProtKB-UniRule"/>
</dbReference>
<comment type="similarity">
    <text evidence="1 4 7">Belongs to the pyrroline-5-carboxylate reductase family.</text>
</comment>
<dbReference type="PROSITE" id="PS00521">
    <property type="entry name" value="P5CR"/>
    <property type="match status" value="1"/>
</dbReference>
<feature type="binding site" evidence="6">
    <location>
        <begin position="65"/>
        <end position="68"/>
    </location>
    <ligand>
        <name>NADP(+)</name>
        <dbReference type="ChEBI" id="CHEBI:58349"/>
    </ligand>
</feature>
<dbReference type="InterPro" id="IPR029036">
    <property type="entry name" value="P5CR_dimer"/>
</dbReference>
<dbReference type="PIRSF" id="PIRSF000193">
    <property type="entry name" value="Pyrrol-5-carb_rd"/>
    <property type="match status" value="1"/>
</dbReference>
<feature type="domain" description="Pyrroline-5-carboxylate reductase catalytic N-terminal" evidence="8">
    <location>
        <begin position="3"/>
        <end position="91"/>
    </location>
</feature>
<keyword evidence="4 7" id="KW-0028">Amino-acid biosynthesis</keyword>
<evidence type="ECO:0000256" key="1">
    <source>
        <dbReference type="ARBA" id="ARBA00005525"/>
    </source>
</evidence>
<feature type="domain" description="Pyrroline-5-carboxylate reductase dimerisation" evidence="9">
    <location>
        <begin position="155"/>
        <end position="259"/>
    </location>
</feature>
<dbReference type="InterPro" id="IPR053790">
    <property type="entry name" value="P5CR-like_CS"/>
</dbReference>
<evidence type="ECO:0000256" key="4">
    <source>
        <dbReference type="HAMAP-Rule" id="MF_01925"/>
    </source>
</evidence>
<dbReference type="InterPro" id="IPR008927">
    <property type="entry name" value="6-PGluconate_DH-like_C_sf"/>
</dbReference>
<dbReference type="InterPro" id="IPR036291">
    <property type="entry name" value="NAD(P)-bd_dom_sf"/>
</dbReference>
<dbReference type="SUPFAM" id="SSF51735">
    <property type="entry name" value="NAD(P)-binding Rossmann-fold domains"/>
    <property type="match status" value="1"/>
</dbReference>
<comment type="catalytic activity">
    <reaction evidence="4">
        <text>L-proline + NAD(+) = (S)-1-pyrroline-5-carboxylate + NADH + 2 H(+)</text>
        <dbReference type="Rhea" id="RHEA:14105"/>
        <dbReference type="ChEBI" id="CHEBI:15378"/>
        <dbReference type="ChEBI" id="CHEBI:17388"/>
        <dbReference type="ChEBI" id="CHEBI:57540"/>
        <dbReference type="ChEBI" id="CHEBI:57945"/>
        <dbReference type="ChEBI" id="CHEBI:60039"/>
        <dbReference type="EC" id="1.5.1.2"/>
    </reaction>
</comment>
<dbReference type="NCBIfam" id="TIGR00112">
    <property type="entry name" value="proC"/>
    <property type="match status" value="1"/>
</dbReference>
<evidence type="ECO:0000256" key="7">
    <source>
        <dbReference type="RuleBase" id="RU003903"/>
    </source>
</evidence>
<dbReference type="HAMAP" id="MF_01925">
    <property type="entry name" value="P5C_reductase"/>
    <property type="match status" value="1"/>
</dbReference>
<dbReference type="Pfam" id="PF03807">
    <property type="entry name" value="F420_oxidored"/>
    <property type="match status" value="1"/>
</dbReference>